<protein>
    <submittedName>
        <fullName evidence="1">NYN domain-containing protein</fullName>
    </submittedName>
</protein>
<dbReference type="PANTHER" id="PTHR34547">
    <property type="entry name" value="YACP-LIKE NYN DOMAIN PROTEIN"/>
    <property type="match status" value="1"/>
</dbReference>
<evidence type="ECO:0000313" key="1">
    <source>
        <dbReference type="EMBL" id="MBP0727039.1"/>
    </source>
</evidence>
<proteinExistence type="predicted"/>
<dbReference type="AlphaFoldDB" id="A0A940SLE5"/>
<dbReference type="Pfam" id="PF05991">
    <property type="entry name" value="NYN_YacP"/>
    <property type="match status" value="1"/>
</dbReference>
<comment type="caution">
    <text evidence="1">The sequence shown here is derived from an EMBL/GenBank/DDBJ whole genome shotgun (WGS) entry which is preliminary data.</text>
</comment>
<reference evidence="1" key="1">
    <citation type="submission" date="2021-04" db="EMBL/GenBank/DDBJ databases">
        <title>Genome seq and assembly of Bacillus sp.</title>
        <authorList>
            <person name="Chhetri G."/>
        </authorList>
    </citation>
    <scope>NUCLEOTIDE SEQUENCE</scope>
    <source>
        <strain evidence="1">RG28</strain>
    </source>
</reference>
<dbReference type="Proteomes" id="UP000682134">
    <property type="component" value="Unassembled WGS sequence"/>
</dbReference>
<accession>A0A940SLE5</accession>
<dbReference type="PANTHER" id="PTHR34547:SF1">
    <property type="entry name" value="YACP-LIKE NYN DOMAIN PROTEIN"/>
    <property type="match status" value="1"/>
</dbReference>
<sequence length="183" mass="21283">MKCTAKEILLDHKKTEILVVDGYNMIGAWPVLRKIREEDFDKARDQLVSMLADYQAFTGTKVIVVFDAHFVNGIEKVDAKWKVEVIFTRKNQTADEKIEKLVIELKHVNHQIYVATSDFTEQWQIFGQGALRKPAMELYREVTLSKQSISTRIKEIPDKKNSISKTLTSKQTEILEKWRRGKQ</sequence>
<keyword evidence="2" id="KW-1185">Reference proteome</keyword>
<dbReference type="InterPro" id="IPR010298">
    <property type="entry name" value="YacP-like"/>
</dbReference>
<dbReference type="CDD" id="cd10912">
    <property type="entry name" value="PIN_YacP-like"/>
    <property type="match status" value="1"/>
</dbReference>
<evidence type="ECO:0000313" key="2">
    <source>
        <dbReference type="Proteomes" id="UP000682134"/>
    </source>
</evidence>
<dbReference type="EMBL" id="JAGIYQ010000018">
    <property type="protein sequence ID" value="MBP0727039.1"/>
    <property type="molecule type" value="Genomic_DNA"/>
</dbReference>
<organism evidence="1 2">
    <name type="scientific">Gottfriedia endophytica</name>
    <dbReference type="NCBI Taxonomy" id="2820819"/>
    <lineage>
        <taxon>Bacteria</taxon>
        <taxon>Bacillati</taxon>
        <taxon>Bacillota</taxon>
        <taxon>Bacilli</taxon>
        <taxon>Bacillales</taxon>
        <taxon>Bacillaceae</taxon>
        <taxon>Gottfriedia</taxon>
    </lineage>
</organism>
<name>A0A940SLE5_9BACI</name>
<gene>
    <name evidence="1" type="ORF">J5Y03_17920</name>
</gene>